<dbReference type="PANTHER" id="PTHR39966">
    <property type="entry name" value="BLL2471 PROTEIN-RELATED"/>
    <property type="match status" value="1"/>
</dbReference>
<name>A0A410DYR9_9CLOT</name>
<keyword evidence="3" id="KW-1185">Reference proteome</keyword>
<organism evidence="2 3">
    <name type="scientific">Clostridium manihotivorum</name>
    <dbReference type="NCBI Taxonomy" id="2320868"/>
    <lineage>
        <taxon>Bacteria</taxon>
        <taxon>Bacillati</taxon>
        <taxon>Bacillota</taxon>
        <taxon>Clostridia</taxon>
        <taxon>Eubacteriales</taxon>
        <taxon>Clostridiaceae</taxon>
        <taxon>Clostridium</taxon>
    </lineage>
</organism>
<dbReference type="EMBL" id="CP025746">
    <property type="protein sequence ID" value="QAA34212.1"/>
    <property type="molecule type" value="Genomic_DNA"/>
</dbReference>
<dbReference type="OrthoDB" id="9785474at2"/>
<dbReference type="AlphaFoldDB" id="A0A410DYR9"/>
<proteinExistence type="predicted"/>
<sequence>MNSIELMMEEHKNIKRMLRVVRNFCFELLKGKDVSYDDLYSMIDFIRNYADKHHHGKEEQLLFNRMQEELNEAIKKTIQYGMLVEHDEGRFFINSLVEVIKKVQDGNEEAKLDVIANAIAYTNLLDRHIDKEDKIVYKFAKNNLSNDSKVDIDEKCEQFEVEAKSQGIQDKYINMLERLEKMYI</sequence>
<dbReference type="RefSeq" id="WP_128214933.1">
    <property type="nucleotide sequence ID" value="NZ_CP025746.1"/>
</dbReference>
<dbReference type="InterPro" id="IPR012312">
    <property type="entry name" value="Hemerythrin-like"/>
</dbReference>
<evidence type="ECO:0000313" key="2">
    <source>
        <dbReference type="EMBL" id="QAA34212.1"/>
    </source>
</evidence>
<dbReference type="Proteomes" id="UP000286268">
    <property type="component" value="Chromosome"/>
</dbReference>
<dbReference type="GO" id="GO:0005886">
    <property type="term" value="C:plasma membrane"/>
    <property type="evidence" value="ECO:0007669"/>
    <property type="project" value="TreeGrafter"/>
</dbReference>
<gene>
    <name evidence="2" type="ORF">C1I91_22670</name>
</gene>
<evidence type="ECO:0000313" key="3">
    <source>
        <dbReference type="Proteomes" id="UP000286268"/>
    </source>
</evidence>
<accession>A0A410DYR9</accession>
<dbReference type="Gene3D" id="1.20.120.520">
    <property type="entry name" value="nmb1532 protein domain like"/>
    <property type="match status" value="1"/>
</dbReference>
<evidence type="ECO:0000259" key="1">
    <source>
        <dbReference type="Pfam" id="PF01814"/>
    </source>
</evidence>
<feature type="domain" description="Hemerythrin-like" evidence="1">
    <location>
        <begin position="3"/>
        <end position="139"/>
    </location>
</feature>
<reference evidence="2 3" key="1">
    <citation type="submission" date="2018-01" db="EMBL/GenBank/DDBJ databases">
        <title>Genome Sequencing and Assembly of Anaerobacter polyendosporus strain CT4.</title>
        <authorList>
            <person name="Tachaapaikoon C."/>
            <person name="Sutheeworapong S."/>
            <person name="Jenjaroenpun P."/>
            <person name="Wongsurawat T."/>
            <person name="Nookeaw I."/>
            <person name="Cheawchanlertfa P."/>
            <person name="Kosugi A."/>
            <person name="Cheevadhanarak S."/>
            <person name="Ratanakhanokchai K."/>
        </authorList>
    </citation>
    <scope>NUCLEOTIDE SEQUENCE [LARGE SCALE GENOMIC DNA]</scope>
    <source>
        <strain evidence="2 3">CT4</strain>
    </source>
</reference>
<dbReference type="Pfam" id="PF01814">
    <property type="entry name" value="Hemerythrin"/>
    <property type="match status" value="1"/>
</dbReference>
<dbReference type="PANTHER" id="PTHR39966:SF1">
    <property type="entry name" value="HEMERYTHRIN-LIKE DOMAIN-CONTAINING PROTEIN"/>
    <property type="match status" value="1"/>
</dbReference>
<protein>
    <submittedName>
        <fullName evidence="2">Hemerythrin</fullName>
    </submittedName>
</protein>
<dbReference type="KEGG" id="cmah:C1I91_22670"/>